<evidence type="ECO:0000256" key="2">
    <source>
        <dbReference type="SAM" id="SignalP"/>
    </source>
</evidence>
<comment type="caution">
    <text evidence="3">The sequence shown here is derived from an EMBL/GenBank/DDBJ whole genome shotgun (WGS) entry which is preliminary data.</text>
</comment>
<gene>
    <name evidence="3" type="ORF">SEMRO_747_G196560.1</name>
</gene>
<organism evidence="3 4">
    <name type="scientific">Seminavis robusta</name>
    <dbReference type="NCBI Taxonomy" id="568900"/>
    <lineage>
        <taxon>Eukaryota</taxon>
        <taxon>Sar</taxon>
        <taxon>Stramenopiles</taxon>
        <taxon>Ochrophyta</taxon>
        <taxon>Bacillariophyta</taxon>
        <taxon>Bacillariophyceae</taxon>
        <taxon>Bacillariophycidae</taxon>
        <taxon>Naviculales</taxon>
        <taxon>Naviculaceae</taxon>
        <taxon>Seminavis</taxon>
    </lineage>
</organism>
<dbReference type="Proteomes" id="UP001153069">
    <property type="component" value="Unassembled WGS sequence"/>
</dbReference>
<feature type="chain" id="PRO_5040228612" evidence="2">
    <location>
        <begin position="22"/>
        <end position="118"/>
    </location>
</feature>
<proteinExistence type="predicted"/>
<evidence type="ECO:0000313" key="3">
    <source>
        <dbReference type="EMBL" id="CAB9515914.1"/>
    </source>
</evidence>
<keyword evidence="4" id="KW-1185">Reference proteome</keyword>
<reference evidence="3" key="1">
    <citation type="submission" date="2020-06" db="EMBL/GenBank/DDBJ databases">
        <authorList>
            <consortium name="Plant Systems Biology data submission"/>
        </authorList>
    </citation>
    <scope>NUCLEOTIDE SEQUENCE</scope>
    <source>
        <strain evidence="3">D6</strain>
    </source>
</reference>
<protein>
    <submittedName>
        <fullName evidence="3">Uncharacterized protein</fullName>
    </submittedName>
</protein>
<accession>A0A9N8ECJ6</accession>
<keyword evidence="2" id="KW-0732">Signal</keyword>
<name>A0A9N8ECJ6_9STRA</name>
<dbReference type="AlphaFoldDB" id="A0A9N8ECJ6"/>
<evidence type="ECO:0000313" key="4">
    <source>
        <dbReference type="Proteomes" id="UP001153069"/>
    </source>
</evidence>
<feature type="region of interest" description="Disordered" evidence="1">
    <location>
        <begin position="93"/>
        <end position="118"/>
    </location>
</feature>
<evidence type="ECO:0000256" key="1">
    <source>
        <dbReference type="SAM" id="MobiDB-lite"/>
    </source>
</evidence>
<sequence>MMMKQSLTFVLSFVFLGLATAAPESSQQDKAPVTRVRRGLINVKQQQADELKRLTNEFGEGNRDLEEEDMAALLGEDMSFSFEDMSFSYDYEEYEEVEETGGGKGKGKGKGKGNGASR</sequence>
<dbReference type="EMBL" id="CAICTM010000746">
    <property type="protein sequence ID" value="CAB9515914.1"/>
    <property type="molecule type" value="Genomic_DNA"/>
</dbReference>
<feature type="signal peptide" evidence="2">
    <location>
        <begin position="1"/>
        <end position="21"/>
    </location>
</feature>